<feature type="signal peptide" evidence="1">
    <location>
        <begin position="1"/>
        <end position="21"/>
    </location>
</feature>
<comment type="caution">
    <text evidence="2">The sequence shown here is derived from an EMBL/GenBank/DDBJ whole genome shotgun (WGS) entry which is preliminary data.</text>
</comment>
<dbReference type="EMBL" id="RJUL01000001">
    <property type="protein sequence ID" value="ROQ30459.1"/>
    <property type="molecule type" value="Genomic_DNA"/>
</dbReference>
<dbReference type="RefSeq" id="WP_123420338.1">
    <property type="nucleotide sequence ID" value="NZ_RJUL01000001.1"/>
</dbReference>
<dbReference type="AlphaFoldDB" id="A0A3N1PQH6"/>
<evidence type="ECO:0000313" key="3">
    <source>
        <dbReference type="Proteomes" id="UP000268033"/>
    </source>
</evidence>
<protein>
    <recommendedName>
        <fullName evidence="4">Outer membrane protein beta-barrel domain-containing protein</fullName>
    </recommendedName>
</protein>
<accession>A0A3N1PQH6</accession>
<organism evidence="2 3">
    <name type="scientific">Gallaecimonas pentaromativorans</name>
    <dbReference type="NCBI Taxonomy" id="584787"/>
    <lineage>
        <taxon>Bacteria</taxon>
        <taxon>Pseudomonadati</taxon>
        <taxon>Pseudomonadota</taxon>
        <taxon>Gammaproteobacteria</taxon>
        <taxon>Enterobacterales</taxon>
        <taxon>Gallaecimonadaceae</taxon>
        <taxon>Gallaecimonas</taxon>
    </lineage>
</organism>
<feature type="chain" id="PRO_5018231138" description="Outer membrane protein beta-barrel domain-containing protein" evidence="1">
    <location>
        <begin position="22"/>
        <end position="165"/>
    </location>
</feature>
<proteinExistence type="predicted"/>
<gene>
    <name evidence="2" type="ORF">EDC28_101145</name>
</gene>
<dbReference type="Proteomes" id="UP000268033">
    <property type="component" value="Unassembled WGS sequence"/>
</dbReference>
<reference evidence="2 3" key="1">
    <citation type="submission" date="2018-11" db="EMBL/GenBank/DDBJ databases">
        <title>Genomic Encyclopedia of Type Strains, Phase IV (KMG-IV): sequencing the most valuable type-strain genomes for metagenomic binning, comparative biology and taxonomic classification.</title>
        <authorList>
            <person name="Goeker M."/>
        </authorList>
    </citation>
    <scope>NUCLEOTIDE SEQUENCE [LARGE SCALE GENOMIC DNA]</scope>
    <source>
        <strain evidence="2 3">DSM 21945</strain>
    </source>
</reference>
<keyword evidence="3" id="KW-1185">Reference proteome</keyword>
<keyword evidence="1" id="KW-0732">Signal</keyword>
<evidence type="ECO:0000313" key="2">
    <source>
        <dbReference type="EMBL" id="ROQ30459.1"/>
    </source>
</evidence>
<evidence type="ECO:0008006" key="4">
    <source>
        <dbReference type="Google" id="ProtNLM"/>
    </source>
</evidence>
<evidence type="ECO:0000256" key="1">
    <source>
        <dbReference type="SAM" id="SignalP"/>
    </source>
</evidence>
<name>A0A3N1PQH6_9GAMM</name>
<sequence length="165" mass="17759">MKKRLLGLAIGLSCLPTLSFADMHFSVGTGYPFFVVPELSYGTADDQNRWYLNGKFGVTGGASLGFEHALDGEKHHAIGVVGGALGIRNGHTFCKEGQNAGEAFVCIFATGFDWEVVNGVGLTYSYNFKGLNNRGFRIRFEGGFGEGSRSHKSKGSGSVILSYQF</sequence>